<dbReference type="SUPFAM" id="SSF103088">
    <property type="entry name" value="OmpA-like"/>
    <property type="match status" value="1"/>
</dbReference>
<feature type="domain" description="OmpA-like" evidence="5">
    <location>
        <begin position="535"/>
        <end position="656"/>
    </location>
</feature>
<comment type="caution">
    <text evidence="6">The sequence shown here is derived from an EMBL/GenBank/DDBJ whole genome shotgun (WGS) entry which is preliminary data.</text>
</comment>
<evidence type="ECO:0000313" key="7">
    <source>
        <dbReference type="Proteomes" id="UP001226434"/>
    </source>
</evidence>
<dbReference type="PROSITE" id="PS51123">
    <property type="entry name" value="OMPA_2"/>
    <property type="match status" value="1"/>
</dbReference>
<dbReference type="Proteomes" id="UP001226434">
    <property type="component" value="Unassembled WGS sequence"/>
</dbReference>
<dbReference type="EMBL" id="JASBRG010000007">
    <property type="protein sequence ID" value="MDI3321452.1"/>
    <property type="molecule type" value="Genomic_DNA"/>
</dbReference>
<sequence length="656" mass="73643">MKNLYIYTLGFFMLGIIAQGYGQAILKRADEQASLYNYSVARDLYQKAYKKKKTLNAARGVAECNRKIKNYVFAESWYSKVLSDQSHTPEDEYRYAQVLISNSKYTEAKDVLQQYLSKGQNNELAKKMLEGCDSSLTQLNRPVKGGLNNMAILNSKNSDWGLVLQKGEYIFASDAGRDSIGETPSFSLKNVRKDVYGWTGANYLHIYENNGTDSVNKLIKEINGDYHTASPSFTADGKTMFYAMTTYVKKRRSFWHKEVPYTMMVAIKYRVWDDSKQSWGEPQNFPYNSLLGYSVGDPFISADGNTLFFVSDMSGGKGGTDIYYSKKDVNGKWGEPVGMSADINTVGNERTPYVGADGNFYFSSDGRAGFGGLDIYKAVKFGGDSWKVTNMGVPVNSSQDDFAPFWASGQTLYFSSDRPGGKGYDDIYRFNFSPEVPPVPKKTFILVGTVLNKTTNLPIPDAVVTLVNKNTGVEVKGLTNQKGEFHFDLDSSTDYEINVAKTDYANVRNENLTTKRLTESKTINKTLYMLQVADRSKPIAIKLENIYFDLDKSDIRPDAAVELDKLVTIFNDNPTWKIEMGSHTDSRADDAYNMKLSQRRAASTVKYLVQHGIAADRLTAKGYGETQLVNGCRNGVKCTEAEHQLNRRTEFKVLEQ</sequence>
<dbReference type="PANTHER" id="PTHR30329">
    <property type="entry name" value="STATOR ELEMENT OF FLAGELLAR MOTOR COMPLEX"/>
    <property type="match status" value="1"/>
</dbReference>
<proteinExistence type="predicted"/>
<dbReference type="PANTHER" id="PTHR30329:SF21">
    <property type="entry name" value="LIPOPROTEIN YIAD-RELATED"/>
    <property type="match status" value="1"/>
</dbReference>
<keyword evidence="3" id="KW-0998">Cell outer membrane</keyword>
<dbReference type="Gene3D" id="3.30.1330.60">
    <property type="entry name" value="OmpA-like domain"/>
    <property type="match status" value="1"/>
</dbReference>
<dbReference type="PRINTS" id="PR01021">
    <property type="entry name" value="OMPADOMAIN"/>
</dbReference>
<dbReference type="InterPro" id="IPR011659">
    <property type="entry name" value="WD40"/>
</dbReference>
<dbReference type="RefSeq" id="WP_282335562.1">
    <property type="nucleotide sequence ID" value="NZ_JASBRG010000007.1"/>
</dbReference>
<dbReference type="Pfam" id="PF07676">
    <property type="entry name" value="PD40"/>
    <property type="match status" value="4"/>
</dbReference>
<comment type="subcellular location">
    <subcellularLocation>
        <location evidence="1">Cell outer membrane</location>
    </subcellularLocation>
</comment>
<dbReference type="Gene3D" id="1.25.40.10">
    <property type="entry name" value="Tetratricopeptide repeat domain"/>
    <property type="match status" value="1"/>
</dbReference>
<dbReference type="InterPro" id="IPR011990">
    <property type="entry name" value="TPR-like_helical_dom_sf"/>
</dbReference>
<dbReference type="Gene3D" id="2.60.40.1120">
    <property type="entry name" value="Carboxypeptidase-like, regulatory domain"/>
    <property type="match status" value="1"/>
</dbReference>
<dbReference type="InterPro" id="IPR011042">
    <property type="entry name" value="6-blade_b-propeller_TolB-like"/>
</dbReference>
<keyword evidence="7" id="KW-1185">Reference proteome</keyword>
<dbReference type="SUPFAM" id="SSF48452">
    <property type="entry name" value="TPR-like"/>
    <property type="match status" value="1"/>
</dbReference>
<evidence type="ECO:0000256" key="2">
    <source>
        <dbReference type="ARBA" id="ARBA00023136"/>
    </source>
</evidence>
<dbReference type="Pfam" id="PF00691">
    <property type="entry name" value="OmpA"/>
    <property type="match status" value="1"/>
</dbReference>
<reference evidence="6 7" key="1">
    <citation type="submission" date="2023-05" db="EMBL/GenBank/DDBJ databases">
        <title>Genome sequence of Pinibacter sp. MAH-24.</title>
        <authorList>
            <person name="Huq M.A."/>
        </authorList>
    </citation>
    <scope>NUCLEOTIDE SEQUENCE [LARGE SCALE GENOMIC DNA]</scope>
    <source>
        <strain evidence="6 7">MAH-24</strain>
    </source>
</reference>
<dbReference type="InterPro" id="IPR006665">
    <property type="entry name" value="OmpA-like"/>
</dbReference>
<dbReference type="Gene3D" id="2.120.10.30">
    <property type="entry name" value="TolB, C-terminal domain"/>
    <property type="match status" value="1"/>
</dbReference>
<dbReference type="InterPro" id="IPR050330">
    <property type="entry name" value="Bact_OuterMem_StrucFunc"/>
</dbReference>
<dbReference type="SUPFAM" id="SSF49478">
    <property type="entry name" value="Cna protein B-type domain"/>
    <property type="match status" value="1"/>
</dbReference>
<dbReference type="InterPro" id="IPR006664">
    <property type="entry name" value="OMP_bac"/>
</dbReference>
<gene>
    <name evidence="6" type="ORF">QJ048_16780</name>
</gene>
<evidence type="ECO:0000256" key="4">
    <source>
        <dbReference type="PROSITE-ProRule" id="PRU00473"/>
    </source>
</evidence>
<protein>
    <submittedName>
        <fullName evidence="6">OmpA family protein</fullName>
    </submittedName>
</protein>
<accession>A0ABT6RHZ6</accession>
<organism evidence="6 7">
    <name type="scientific">Pinibacter soli</name>
    <dbReference type="NCBI Taxonomy" id="3044211"/>
    <lineage>
        <taxon>Bacteria</taxon>
        <taxon>Pseudomonadati</taxon>
        <taxon>Bacteroidota</taxon>
        <taxon>Chitinophagia</taxon>
        <taxon>Chitinophagales</taxon>
        <taxon>Chitinophagaceae</taxon>
        <taxon>Pinibacter</taxon>
    </lineage>
</organism>
<evidence type="ECO:0000256" key="1">
    <source>
        <dbReference type="ARBA" id="ARBA00004442"/>
    </source>
</evidence>
<evidence type="ECO:0000259" key="5">
    <source>
        <dbReference type="PROSITE" id="PS51123"/>
    </source>
</evidence>
<dbReference type="SUPFAM" id="SSF82171">
    <property type="entry name" value="DPP6 N-terminal domain-like"/>
    <property type="match status" value="1"/>
</dbReference>
<evidence type="ECO:0000256" key="3">
    <source>
        <dbReference type="ARBA" id="ARBA00023237"/>
    </source>
</evidence>
<evidence type="ECO:0000313" key="6">
    <source>
        <dbReference type="EMBL" id="MDI3321452.1"/>
    </source>
</evidence>
<keyword evidence="2 4" id="KW-0472">Membrane</keyword>
<dbReference type="Pfam" id="PF13620">
    <property type="entry name" value="CarboxypepD_reg"/>
    <property type="match status" value="1"/>
</dbReference>
<dbReference type="CDD" id="cd07185">
    <property type="entry name" value="OmpA_C-like"/>
    <property type="match status" value="1"/>
</dbReference>
<dbReference type="InterPro" id="IPR036737">
    <property type="entry name" value="OmpA-like_sf"/>
</dbReference>
<name>A0ABT6RHZ6_9BACT</name>